<evidence type="ECO:0000313" key="2">
    <source>
        <dbReference type="Proteomes" id="UP000263489"/>
    </source>
</evidence>
<feature type="non-terminal residue" evidence="1">
    <location>
        <position position="75"/>
    </location>
</feature>
<accession>A0A352IVU5</accession>
<evidence type="ECO:0000313" key="1">
    <source>
        <dbReference type="EMBL" id="HBC35578.1"/>
    </source>
</evidence>
<dbReference type="AlphaFoldDB" id="A0A352IVU5"/>
<gene>
    <name evidence="1" type="ORF">DC045_14975</name>
</gene>
<protein>
    <submittedName>
        <fullName evidence="1">Uncharacterized protein</fullName>
    </submittedName>
</protein>
<sequence>MKKIYQRQQLTIPEHETNYAFDEAIRDGELFLFKGHVTGFGVRIYPGGICIPDEPTTRADAEAIQAKISGQFPEA</sequence>
<reference evidence="1 2" key="1">
    <citation type="journal article" date="2018" name="Nat. Biotechnol.">
        <title>A standardized bacterial taxonomy based on genome phylogeny substantially revises the tree of life.</title>
        <authorList>
            <person name="Parks D.H."/>
            <person name="Chuvochina M."/>
            <person name="Waite D.W."/>
            <person name="Rinke C."/>
            <person name="Skarshewski A."/>
            <person name="Chaumeil P.A."/>
            <person name="Hugenholtz P."/>
        </authorList>
    </citation>
    <scope>NUCLEOTIDE SEQUENCE [LARGE SCALE GENOMIC DNA]</scope>
    <source>
        <strain evidence="1">UBA9380</strain>
    </source>
</reference>
<comment type="caution">
    <text evidence="1">The sequence shown here is derived from an EMBL/GenBank/DDBJ whole genome shotgun (WGS) entry which is preliminary data.</text>
</comment>
<name>A0A352IVU5_9GAMM</name>
<dbReference type="Proteomes" id="UP000263489">
    <property type="component" value="Unassembled WGS sequence"/>
</dbReference>
<proteinExistence type="predicted"/>
<organism evidence="1 2">
    <name type="scientific">Marinobacter adhaerens</name>
    <dbReference type="NCBI Taxonomy" id="1033846"/>
    <lineage>
        <taxon>Bacteria</taxon>
        <taxon>Pseudomonadati</taxon>
        <taxon>Pseudomonadota</taxon>
        <taxon>Gammaproteobacteria</taxon>
        <taxon>Pseudomonadales</taxon>
        <taxon>Marinobacteraceae</taxon>
        <taxon>Marinobacter</taxon>
    </lineage>
</organism>
<dbReference type="EMBL" id="DNNA01000237">
    <property type="protein sequence ID" value="HBC35578.1"/>
    <property type="molecule type" value="Genomic_DNA"/>
</dbReference>